<dbReference type="AlphaFoldDB" id="A0A0E9WT69"/>
<name>A0A0E9WT69_ANGAN</name>
<evidence type="ECO:0000313" key="1">
    <source>
        <dbReference type="EMBL" id="JAH93461.1"/>
    </source>
</evidence>
<sequence length="28" mass="3229">MLKKASSLKLYIPSLSSNHDYSNQIHRP</sequence>
<organism evidence="1">
    <name type="scientific">Anguilla anguilla</name>
    <name type="common">European freshwater eel</name>
    <name type="synonym">Muraena anguilla</name>
    <dbReference type="NCBI Taxonomy" id="7936"/>
    <lineage>
        <taxon>Eukaryota</taxon>
        <taxon>Metazoa</taxon>
        <taxon>Chordata</taxon>
        <taxon>Craniata</taxon>
        <taxon>Vertebrata</taxon>
        <taxon>Euteleostomi</taxon>
        <taxon>Actinopterygii</taxon>
        <taxon>Neopterygii</taxon>
        <taxon>Teleostei</taxon>
        <taxon>Anguilliformes</taxon>
        <taxon>Anguillidae</taxon>
        <taxon>Anguilla</taxon>
    </lineage>
</organism>
<reference evidence="1" key="1">
    <citation type="submission" date="2014-11" db="EMBL/GenBank/DDBJ databases">
        <authorList>
            <person name="Amaro Gonzalez C."/>
        </authorList>
    </citation>
    <scope>NUCLEOTIDE SEQUENCE</scope>
</reference>
<protein>
    <submittedName>
        <fullName evidence="1">Uncharacterized protein</fullName>
    </submittedName>
</protein>
<dbReference type="EMBL" id="GBXM01015116">
    <property type="protein sequence ID" value="JAH93461.1"/>
    <property type="molecule type" value="Transcribed_RNA"/>
</dbReference>
<accession>A0A0E9WT69</accession>
<reference evidence="1" key="2">
    <citation type="journal article" date="2015" name="Fish Shellfish Immunol.">
        <title>Early steps in the European eel (Anguilla anguilla)-Vibrio vulnificus interaction in the gills: Role of the RtxA13 toxin.</title>
        <authorList>
            <person name="Callol A."/>
            <person name="Pajuelo D."/>
            <person name="Ebbesson L."/>
            <person name="Teles M."/>
            <person name="MacKenzie S."/>
            <person name="Amaro C."/>
        </authorList>
    </citation>
    <scope>NUCLEOTIDE SEQUENCE</scope>
</reference>
<proteinExistence type="predicted"/>